<evidence type="ECO:0000256" key="1">
    <source>
        <dbReference type="SAM" id="MobiDB-lite"/>
    </source>
</evidence>
<feature type="compositionally biased region" description="Polar residues" evidence="1">
    <location>
        <begin position="117"/>
        <end position="133"/>
    </location>
</feature>
<evidence type="ECO:0000256" key="2">
    <source>
        <dbReference type="SAM" id="SignalP"/>
    </source>
</evidence>
<sequence length="142" mass="14801">MGRTGKALLIAAPLAAGTVAVAAARRRAARGPAAHRTHVLTVYKPIDELQATQLPGSLREIADGVEISLRAAPGDRGTEIAVRIPDGSSVTDGDVRRALRETRSLIETGDVLLPSGPATTTPTLLNRPLQTATRKGREGGLL</sequence>
<name>A0A919M7T6_9ACTN</name>
<comment type="caution">
    <text evidence="3">The sequence shown here is derived from an EMBL/GenBank/DDBJ whole genome shotgun (WGS) entry which is preliminary data.</text>
</comment>
<protein>
    <submittedName>
        <fullName evidence="3">Uncharacterized protein</fullName>
    </submittedName>
</protein>
<reference evidence="3" key="1">
    <citation type="submission" date="2021-01" db="EMBL/GenBank/DDBJ databases">
        <title>Whole genome shotgun sequence of Actinoplanes cyaneus NBRC 14990.</title>
        <authorList>
            <person name="Komaki H."/>
            <person name="Tamura T."/>
        </authorList>
    </citation>
    <scope>NUCLEOTIDE SEQUENCE</scope>
    <source>
        <strain evidence="3">NBRC 14990</strain>
    </source>
</reference>
<dbReference type="RefSeq" id="WP_203745669.1">
    <property type="nucleotide sequence ID" value="NZ_BAAAUC010000045.1"/>
</dbReference>
<dbReference type="Proteomes" id="UP000619479">
    <property type="component" value="Unassembled WGS sequence"/>
</dbReference>
<proteinExistence type="predicted"/>
<feature type="signal peptide" evidence="2">
    <location>
        <begin position="1"/>
        <end position="22"/>
    </location>
</feature>
<organism evidence="3 4">
    <name type="scientific">Actinoplanes cyaneus</name>
    <dbReference type="NCBI Taxonomy" id="52696"/>
    <lineage>
        <taxon>Bacteria</taxon>
        <taxon>Bacillati</taxon>
        <taxon>Actinomycetota</taxon>
        <taxon>Actinomycetes</taxon>
        <taxon>Micromonosporales</taxon>
        <taxon>Micromonosporaceae</taxon>
        <taxon>Actinoplanes</taxon>
    </lineage>
</organism>
<evidence type="ECO:0000313" key="3">
    <source>
        <dbReference type="EMBL" id="GID67673.1"/>
    </source>
</evidence>
<gene>
    <name evidence="3" type="ORF">Acy02nite_55540</name>
</gene>
<evidence type="ECO:0000313" key="4">
    <source>
        <dbReference type="Proteomes" id="UP000619479"/>
    </source>
</evidence>
<dbReference type="EMBL" id="BOMH01000041">
    <property type="protein sequence ID" value="GID67673.1"/>
    <property type="molecule type" value="Genomic_DNA"/>
</dbReference>
<dbReference type="AlphaFoldDB" id="A0A919M7T6"/>
<keyword evidence="4" id="KW-1185">Reference proteome</keyword>
<feature type="region of interest" description="Disordered" evidence="1">
    <location>
        <begin position="111"/>
        <end position="142"/>
    </location>
</feature>
<keyword evidence="2" id="KW-0732">Signal</keyword>
<accession>A0A919M7T6</accession>
<feature type="chain" id="PRO_5039677011" evidence="2">
    <location>
        <begin position="23"/>
        <end position="142"/>
    </location>
</feature>